<evidence type="ECO:0000313" key="2">
    <source>
        <dbReference type="Proteomes" id="UP001437256"/>
    </source>
</evidence>
<organism evidence="1 2">
    <name type="scientific">Marasmius tenuissimus</name>
    <dbReference type="NCBI Taxonomy" id="585030"/>
    <lineage>
        <taxon>Eukaryota</taxon>
        <taxon>Fungi</taxon>
        <taxon>Dikarya</taxon>
        <taxon>Basidiomycota</taxon>
        <taxon>Agaricomycotina</taxon>
        <taxon>Agaricomycetes</taxon>
        <taxon>Agaricomycetidae</taxon>
        <taxon>Agaricales</taxon>
        <taxon>Marasmiineae</taxon>
        <taxon>Marasmiaceae</taxon>
        <taxon>Marasmius</taxon>
    </lineage>
</organism>
<keyword evidence="2" id="KW-1185">Reference proteome</keyword>
<name>A0ABR3A2L7_9AGAR</name>
<reference evidence="1 2" key="1">
    <citation type="submission" date="2024-05" db="EMBL/GenBank/DDBJ databases">
        <title>A draft genome resource for the thread blight pathogen Marasmius tenuissimus strain MS-2.</title>
        <authorList>
            <person name="Yulfo-Soto G.E."/>
            <person name="Baruah I.K."/>
            <person name="Amoako-Attah I."/>
            <person name="Bukari Y."/>
            <person name="Meinhardt L.W."/>
            <person name="Bailey B.A."/>
            <person name="Cohen S.P."/>
        </authorList>
    </citation>
    <scope>NUCLEOTIDE SEQUENCE [LARGE SCALE GENOMIC DNA]</scope>
    <source>
        <strain evidence="1 2">MS-2</strain>
    </source>
</reference>
<protein>
    <submittedName>
        <fullName evidence="1">Uncharacterized protein</fullName>
    </submittedName>
</protein>
<evidence type="ECO:0000313" key="1">
    <source>
        <dbReference type="EMBL" id="KAL0068226.1"/>
    </source>
</evidence>
<dbReference type="EMBL" id="JBBXMP010000019">
    <property type="protein sequence ID" value="KAL0068226.1"/>
    <property type="molecule type" value="Genomic_DNA"/>
</dbReference>
<comment type="caution">
    <text evidence="1">The sequence shown here is derived from an EMBL/GenBank/DDBJ whole genome shotgun (WGS) entry which is preliminary data.</text>
</comment>
<accession>A0ABR3A2L7</accession>
<sequence length="601" mass="68330">MRLFERVVKNCRVRTPTTINFDELEYHTGQVISTLYDVKDALLGVGDLALAAAAFRALEQNWPLIWRWMVVLTKGILKDPAPSTPSGLANARKFVEMSSILLVYSTHNSTRGDAENTDALLRLSQSHPKILVHATELWLRVSELQLGDDVVGPLMHVIGLFLETLVKSGGESGRILKGEPKDKLEIFFTTTNFDLTGTLLKGIALEASRSAPDFNTLRHHFMYINILTLSFSPALLELRASARMGILPRISLTIKSLSRRRFQPFDPQKQSNYAKYLCLLECLQLLTVTILANAYLAIPLLDGGLLLHIFQLKDVVVEHVRHALSHPGLCNPAFVTTRLFACLKQRAVHRPLMVRLVSSIRKVQKLGLDNWDNPLFAPDAPFHSLREQWDDLAVEVTFRNASISAKLTWEAYRSCGNREVSVVNNHYLEQRVSINPETFAVYEYRYVFYRVLSTLWRMRKVAWRAYHKSKCQDVQVKVRAEGRWLPRCPGHFELRLLRFHFAFDYGELFMTKARELCEEYWGKHGALPVIWVDYDKYPPAIEAASNAEFRAKMTVMKSIPERGGIDDLDGTLLVCALIPWQGADSDGSLVVAYHDHVVDLT</sequence>
<proteinExistence type="predicted"/>
<gene>
    <name evidence="1" type="ORF">AAF712_004611</name>
</gene>
<dbReference type="Proteomes" id="UP001437256">
    <property type="component" value="Unassembled WGS sequence"/>
</dbReference>